<dbReference type="Proteomes" id="UP001163603">
    <property type="component" value="Chromosome 1"/>
</dbReference>
<gene>
    <name evidence="1" type="ORF">Pint_02399</name>
</gene>
<sequence>MVTMDLKGITWVGHVYQKFEAMCLEVEEVMYQDTVKYVENQVQTVGASVKKFYSDVVQDLLPPSSMDLVKGAASSDLPAEQYTDIGIYKKPKVSMKEEAVMVDHGQSDDSHATYDLDKAASHVPSFHGFDIEDTSFQPYSGNTAKGSCSGSYPKQYGNRIRCKSRLGVKKISKEENFSLREMFGAVTHTEKDHSRALLFSELSDKNQNTLCDQRDISPTPVTVEVNGCNCTEKISDEFENASKGTSGVVTDGQGCNEIEIAGAHSSCNDVLAEINGICNNNGVVSLVGSSVNRDVQPIEFPDEIILVCNPGLADDSTPDTIESNIPVPQDLGIIQQVDNIQDEENCVLVNGDGLHFVPDKEIKHRPYKKKIRDAISSRMRSGRKQEYEQLATWYGESVNSNQECAGSSMQTNLMGDMKRSPPQNPSESDWELL</sequence>
<organism evidence="1 2">
    <name type="scientific">Pistacia integerrima</name>
    <dbReference type="NCBI Taxonomy" id="434235"/>
    <lineage>
        <taxon>Eukaryota</taxon>
        <taxon>Viridiplantae</taxon>
        <taxon>Streptophyta</taxon>
        <taxon>Embryophyta</taxon>
        <taxon>Tracheophyta</taxon>
        <taxon>Spermatophyta</taxon>
        <taxon>Magnoliopsida</taxon>
        <taxon>eudicotyledons</taxon>
        <taxon>Gunneridae</taxon>
        <taxon>Pentapetalae</taxon>
        <taxon>rosids</taxon>
        <taxon>malvids</taxon>
        <taxon>Sapindales</taxon>
        <taxon>Anacardiaceae</taxon>
        <taxon>Pistacia</taxon>
    </lineage>
</organism>
<name>A0ACC0ZKF7_9ROSI</name>
<accession>A0ACC0ZKF7</accession>
<reference evidence="2" key="1">
    <citation type="journal article" date="2023" name="G3 (Bethesda)">
        <title>Genome assembly and association tests identify interacting loci associated with vigor, precocity, and sex in interspecific pistachio rootstocks.</title>
        <authorList>
            <person name="Palmer W."/>
            <person name="Jacygrad E."/>
            <person name="Sagayaradj S."/>
            <person name="Cavanaugh K."/>
            <person name="Han R."/>
            <person name="Bertier L."/>
            <person name="Beede B."/>
            <person name="Kafkas S."/>
            <person name="Golino D."/>
            <person name="Preece J."/>
            <person name="Michelmore R."/>
        </authorList>
    </citation>
    <scope>NUCLEOTIDE SEQUENCE [LARGE SCALE GENOMIC DNA]</scope>
</reference>
<protein>
    <submittedName>
        <fullName evidence="1">Uncharacterized protein</fullName>
    </submittedName>
</protein>
<comment type="caution">
    <text evidence="1">The sequence shown here is derived from an EMBL/GenBank/DDBJ whole genome shotgun (WGS) entry which is preliminary data.</text>
</comment>
<evidence type="ECO:0000313" key="2">
    <source>
        <dbReference type="Proteomes" id="UP001163603"/>
    </source>
</evidence>
<evidence type="ECO:0000313" key="1">
    <source>
        <dbReference type="EMBL" id="KAJ0052517.1"/>
    </source>
</evidence>
<keyword evidence="2" id="KW-1185">Reference proteome</keyword>
<dbReference type="EMBL" id="CM047736">
    <property type="protein sequence ID" value="KAJ0052517.1"/>
    <property type="molecule type" value="Genomic_DNA"/>
</dbReference>
<proteinExistence type="predicted"/>